<feature type="signal peptide" evidence="1">
    <location>
        <begin position="1"/>
        <end position="22"/>
    </location>
</feature>
<dbReference type="Gene3D" id="3.60.15.10">
    <property type="entry name" value="Ribonuclease Z/Hydroxyacylglutathione hydrolase-like"/>
    <property type="match status" value="1"/>
</dbReference>
<dbReference type="AlphaFoldDB" id="A0A239LQ66"/>
<feature type="domain" description="Metallo-beta-lactamase" evidence="2">
    <location>
        <begin position="74"/>
        <end position="265"/>
    </location>
</feature>
<dbReference type="SUPFAM" id="SSF56281">
    <property type="entry name" value="Metallo-hydrolase/oxidoreductase"/>
    <property type="match status" value="1"/>
</dbReference>
<protein>
    <submittedName>
        <fullName evidence="3">Metallo-beta-lactamase class B</fullName>
    </submittedName>
</protein>
<name>A0A239LQ66_9BACT</name>
<evidence type="ECO:0000256" key="1">
    <source>
        <dbReference type="SAM" id="SignalP"/>
    </source>
</evidence>
<evidence type="ECO:0000313" key="3">
    <source>
        <dbReference type="EMBL" id="SNT32837.1"/>
    </source>
</evidence>
<dbReference type="Proteomes" id="UP000198356">
    <property type="component" value="Unassembled WGS sequence"/>
</dbReference>
<keyword evidence="4" id="KW-1185">Reference proteome</keyword>
<dbReference type="SMART" id="SM00849">
    <property type="entry name" value="Lactamase_B"/>
    <property type="match status" value="1"/>
</dbReference>
<feature type="chain" id="PRO_5012669911" evidence="1">
    <location>
        <begin position="23"/>
        <end position="305"/>
    </location>
</feature>
<organism evidence="3 4">
    <name type="scientific">Granulicella rosea</name>
    <dbReference type="NCBI Taxonomy" id="474952"/>
    <lineage>
        <taxon>Bacteria</taxon>
        <taxon>Pseudomonadati</taxon>
        <taxon>Acidobacteriota</taxon>
        <taxon>Terriglobia</taxon>
        <taxon>Terriglobales</taxon>
        <taxon>Acidobacteriaceae</taxon>
        <taxon>Granulicella</taxon>
    </lineage>
</organism>
<gene>
    <name evidence="3" type="ORF">SAMN05421770_107216</name>
</gene>
<evidence type="ECO:0000313" key="4">
    <source>
        <dbReference type="Proteomes" id="UP000198356"/>
    </source>
</evidence>
<proteinExistence type="predicted"/>
<dbReference type="Pfam" id="PF00753">
    <property type="entry name" value="Lactamase_B"/>
    <property type="match status" value="1"/>
</dbReference>
<keyword evidence="1" id="KW-0732">Signal</keyword>
<dbReference type="OrthoDB" id="9802897at2"/>
<dbReference type="InterPro" id="IPR001279">
    <property type="entry name" value="Metallo-B-lactamas"/>
</dbReference>
<accession>A0A239LQ66</accession>
<dbReference type="RefSeq" id="WP_089409823.1">
    <property type="nucleotide sequence ID" value="NZ_FZOU01000007.1"/>
</dbReference>
<dbReference type="EMBL" id="FZOU01000007">
    <property type="protein sequence ID" value="SNT32837.1"/>
    <property type="molecule type" value="Genomic_DNA"/>
</dbReference>
<sequence length="305" mass="33194">MKKTLTLSLALFAASAMLPAQAYKMPDHPTVTVDGKDWTPLGIVTRNMGTAAEQEAQFPPHHIIGNIYYVGTKTLSSFLIVTPKGDILIDTTYERNVPVIEKSVKELGYKVSDIKIILGNHAHGDHMEGDAMMKDDTGGALVEVMAEDVPALKAMKPEGKEHPIDRIFHDGDTVELGGTVLTAHLVAGHTHGCTAFTTDEVENGKTYHVVFGCSLRSPNTITPEVAAEFGRTFPVVHAMPCDVMLGDHPSQYGMIEKYEKLTPGGPNPFIDKYTCHHEIDIEEAMFYAVMKEQAAKAAVVVAPKP</sequence>
<dbReference type="InterPro" id="IPR036866">
    <property type="entry name" value="RibonucZ/Hydroxyglut_hydro"/>
</dbReference>
<reference evidence="3 4" key="1">
    <citation type="submission" date="2017-06" db="EMBL/GenBank/DDBJ databases">
        <authorList>
            <person name="Kim H.J."/>
            <person name="Triplett B.A."/>
        </authorList>
    </citation>
    <scope>NUCLEOTIDE SEQUENCE [LARGE SCALE GENOMIC DNA]</scope>
    <source>
        <strain evidence="3 4">DSM 18704</strain>
    </source>
</reference>
<evidence type="ECO:0000259" key="2">
    <source>
        <dbReference type="SMART" id="SM00849"/>
    </source>
</evidence>